<accession>A0A3B0TZD4</accession>
<organism evidence="1">
    <name type="scientific">hydrothermal vent metagenome</name>
    <dbReference type="NCBI Taxonomy" id="652676"/>
    <lineage>
        <taxon>unclassified sequences</taxon>
        <taxon>metagenomes</taxon>
        <taxon>ecological metagenomes</taxon>
    </lineage>
</organism>
<proteinExistence type="predicted"/>
<sequence length="131" mass="14817">MACSNSERVLRACSLILMRTTTSMPNPNFLASTTATVRLIIPVFSKLLILRQTGDWEEPIRWAISPEERDASVCSNSRICFSISSSFCIFYSVLWQYSAYSIRVQGDCRANRIDFAGNSLYFAPHYRIAGD</sequence>
<protein>
    <submittedName>
        <fullName evidence="1">Uncharacterized protein</fullName>
    </submittedName>
</protein>
<dbReference type="AlphaFoldDB" id="A0A3B0TZD4"/>
<dbReference type="EMBL" id="UOEQ01000464">
    <property type="protein sequence ID" value="VAW23388.1"/>
    <property type="molecule type" value="Genomic_DNA"/>
</dbReference>
<name>A0A3B0TZD4_9ZZZZ</name>
<evidence type="ECO:0000313" key="1">
    <source>
        <dbReference type="EMBL" id="VAW23388.1"/>
    </source>
</evidence>
<reference evidence="1" key="1">
    <citation type="submission" date="2018-06" db="EMBL/GenBank/DDBJ databases">
        <authorList>
            <person name="Zhirakovskaya E."/>
        </authorList>
    </citation>
    <scope>NUCLEOTIDE SEQUENCE</scope>
</reference>
<gene>
    <name evidence="1" type="ORF">MNBD_ALPHA11-1912</name>
</gene>